<reference evidence="2 4" key="1">
    <citation type="submission" date="2014-03" db="EMBL/GenBank/DDBJ databases">
        <title>Complete genome sequence of the Radio-Resistant Rubrobacter radiotolerans RSPS-4.</title>
        <authorList>
            <person name="Egas C.C."/>
            <person name="Barroso C.C."/>
            <person name="Froufe H.J.C."/>
            <person name="Pacheco J.J."/>
            <person name="Albuquerque L.L."/>
            <person name="da Costa M.M.S."/>
        </authorList>
    </citation>
    <scope>NUCLEOTIDE SEQUENCE [LARGE SCALE GENOMIC DNA]</scope>
    <source>
        <strain evidence="2 4">RSPS-4</strain>
    </source>
</reference>
<evidence type="ECO:0000256" key="1">
    <source>
        <dbReference type="SAM" id="Phobius"/>
    </source>
</evidence>
<feature type="transmembrane region" description="Helical" evidence="1">
    <location>
        <begin position="225"/>
        <end position="244"/>
    </location>
</feature>
<proteinExistence type="predicted"/>
<organism evidence="2 4">
    <name type="scientific">Rubrobacter radiotolerans</name>
    <name type="common">Arthrobacter radiotolerans</name>
    <dbReference type="NCBI Taxonomy" id="42256"/>
    <lineage>
        <taxon>Bacteria</taxon>
        <taxon>Bacillati</taxon>
        <taxon>Actinomycetota</taxon>
        <taxon>Rubrobacteria</taxon>
        <taxon>Rubrobacterales</taxon>
        <taxon>Rubrobacteraceae</taxon>
        <taxon>Rubrobacter</taxon>
    </lineage>
</organism>
<feature type="transmembrane region" description="Helical" evidence="1">
    <location>
        <begin position="203"/>
        <end position="219"/>
    </location>
</feature>
<protein>
    <submittedName>
        <fullName evidence="2">Uncharacterized protein</fullName>
    </submittedName>
</protein>
<feature type="transmembrane region" description="Helical" evidence="1">
    <location>
        <begin position="79"/>
        <end position="97"/>
    </location>
</feature>
<name>A0A023X176_RUBRA</name>
<reference evidence="3" key="2">
    <citation type="submission" date="2023-11" db="EMBL/GenBank/DDBJ databases">
        <title>MicrobeMod: A computational toolkit for identifying prokaryotic methylation and restriction-modification with nanopore sequencing.</title>
        <authorList>
            <person name="Crits-Christoph A."/>
            <person name="Kang S.C."/>
            <person name="Lee H."/>
            <person name="Ostrov N."/>
        </authorList>
    </citation>
    <scope>NUCLEOTIDE SEQUENCE</scope>
    <source>
        <strain evidence="3">ATCC 51242</strain>
    </source>
</reference>
<feature type="transmembrane region" description="Helical" evidence="1">
    <location>
        <begin position="12"/>
        <end position="34"/>
    </location>
</feature>
<evidence type="ECO:0000313" key="3">
    <source>
        <dbReference type="EMBL" id="MDX5893458.1"/>
    </source>
</evidence>
<dbReference type="RefSeq" id="WP_038680830.1">
    <property type="nucleotide sequence ID" value="NZ_CP007514.1"/>
</dbReference>
<dbReference type="HOGENOM" id="CLU_067293_2_0_11"/>
<sequence length="260" mass="27194">MSNASMDRLRQGVTVFGAVFQVLIGFFVPVGSLVNREVSLIIPAGWAFSIWGPIFLLCGVYAVYQLLPSKRYDPLLRRVGWPLGLTFVGNGVWTAIQPLQSPVLSQVVITIVLVLAIVALVRFARSSVENGTQQWIVGLPVGLLAGWLTAANVVGFNDMLVRLGVVGSGLLAALVGAGLLVVGVAFAAVVIRVVSSGPPQATVTYAVGVVWGLFGIVANQYDASLITAGVAALGLVLLLALLFGEVRKSGARNSATTRVA</sequence>
<keyword evidence="1" id="KW-0472">Membrane</keyword>
<feature type="transmembrane region" description="Helical" evidence="1">
    <location>
        <begin position="168"/>
        <end position="191"/>
    </location>
</feature>
<dbReference type="Proteomes" id="UP000025229">
    <property type="component" value="Chromosome"/>
</dbReference>
<dbReference type="STRING" id="42256.RradSPS_0765"/>
<dbReference type="PANTHER" id="PTHR33802:SF1">
    <property type="entry name" value="XK-RELATED PROTEIN"/>
    <property type="match status" value="1"/>
</dbReference>
<keyword evidence="1" id="KW-0812">Transmembrane</keyword>
<dbReference type="eggNOG" id="COG1030">
    <property type="taxonomic scope" value="Bacteria"/>
</dbReference>
<dbReference type="PANTHER" id="PTHR33802">
    <property type="entry name" value="SI:CH211-161H7.5-RELATED"/>
    <property type="match status" value="1"/>
</dbReference>
<dbReference type="AlphaFoldDB" id="A0A023X176"/>
<dbReference type="KEGG" id="rrd:RradSPS_0765"/>
<feature type="transmembrane region" description="Helical" evidence="1">
    <location>
        <begin position="103"/>
        <end position="123"/>
    </location>
</feature>
<keyword evidence="1" id="KW-1133">Transmembrane helix</keyword>
<feature type="transmembrane region" description="Helical" evidence="1">
    <location>
        <begin position="135"/>
        <end position="156"/>
    </location>
</feature>
<accession>A0A023X176</accession>
<dbReference type="Proteomes" id="UP001281130">
    <property type="component" value="Unassembled WGS sequence"/>
</dbReference>
<dbReference type="EMBL" id="CP007514">
    <property type="protein sequence ID" value="AHY46048.1"/>
    <property type="molecule type" value="Genomic_DNA"/>
</dbReference>
<evidence type="ECO:0000313" key="2">
    <source>
        <dbReference type="EMBL" id="AHY46048.1"/>
    </source>
</evidence>
<gene>
    <name evidence="2" type="ORF">RradSPS_0765</name>
    <name evidence="3" type="ORF">SIL72_05375</name>
</gene>
<feature type="transmembrane region" description="Helical" evidence="1">
    <location>
        <begin position="46"/>
        <end position="67"/>
    </location>
</feature>
<keyword evidence="4" id="KW-1185">Reference proteome</keyword>
<dbReference type="EMBL" id="JAWXXX010000001">
    <property type="protein sequence ID" value="MDX5893458.1"/>
    <property type="molecule type" value="Genomic_DNA"/>
</dbReference>
<evidence type="ECO:0000313" key="4">
    <source>
        <dbReference type="Proteomes" id="UP000025229"/>
    </source>
</evidence>
<dbReference type="OrthoDB" id="5189031at2"/>